<name>A0ABM1DSA5_PRICU</name>
<gene>
    <name evidence="7" type="primary">LOC106805653</name>
</gene>
<dbReference type="Pfam" id="PF00501">
    <property type="entry name" value="AMP-binding"/>
    <property type="match status" value="1"/>
</dbReference>
<comment type="similarity">
    <text evidence="2">Belongs to the ATP-dependent AMP-binding enzyme family.</text>
</comment>
<evidence type="ECO:0000313" key="7">
    <source>
        <dbReference type="RefSeq" id="XP_014662826.1"/>
    </source>
</evidence>
<reference evidence="7" key="1">
    <citation type="submission" date="2025-08" db="UniProtKB">
        <authorList>
            <consortium name="RefSeq"/>
        </authorList>
    </citation>
    <scope>IDENTIFICATION</scope>
</reference>
<dbReference type="PANTHER" id="PTHR24096:SF149">
    <property type="entry name" value="AMP-BINDING DOMAIN-CONTAINING PROTEIN-RELATED"/>
    <property type="match status" value="1"/>
</dbReference>
<keyword evidence="3" id="KW-0436">Ligase</keyword>
<protein>
    <submittedName>
        <fullName evidence="7">4-coumarate--CoA ligase 4-like</fullName>
    </submittedName>
</protein>
<evidence type="ECO:0000256" key="1">
    <source>
        <dbReference type="ARBA" id="ARBA00004275"/>
    </source>
</evidence>
<dbReference type="SUPFAM" id="SSF56801">
    <property type="entry name" value="Acetyl-CoA synthetase-like"/>
    <property type="match status" value="1"/>
</dbReference>
<organism evidence="6 7">
    <name type="scientific">Priapulus caudatus</name>
    <name type="common">Priapulid worm</name>
    <dbReference type="NCBI Taxonomy" id="37621"/>
    <lineage>
        <taxon>Eukaryota</taxon>
        <taxon>Metazoa</taxon>
        <taxon>Ecdysozoa</taxon>
        <taxon>Scalidophora</taxon>
        <taxon>Priapulida</taxon>
        <taxon>Priapulimorpha</taxon>
        <taxon>Priapulimorphida</taxon>
        <taxon>Priapulidae</taxon>
        <taxon>Priapulus</taxon>
    </lineage>
</organism>
<sequence length="102" mass="11166">MSVTDFLDQHSWFSQSQDAIALMGRSVGPPDASKEWRLSYRELRESVRRVASGLARRGLRKGDVVLAYSTNCPEYVILVLAVYSLGGVMTHALGGCPAVFCS</sequence>
<keyword evidence="4" id="KW-0576">Peroxisome</keyword>
<evidence type="ECO:0000259" key="5">
    <source>
        <dbReference type="Pfam" id="PF00501"/>
    </source>
</evidence>
<dbReference type="InterPro" id="IPR042099">
    <property type="entry name" value="ANL_N_sf"/>
</dbReference>
<dbReference type="InterPro" id="IPR000873">
    <property type="entry name" value="AMP-dep_synth/lig_dom"/>
</dbReference>
<comment type="subcellular location">
    <subcellularLocation>
        <location evidence="1">Peroxisome</location>
    </subcellularLocation>
</comment>
<evidence type="ECO:0000256" key="3">
    <source>
        <dbReference type="ARBA" id="ARBA00022598"/>
    </source>
</evidence>
<dbReference type="GeneID" id="106805653"/>
<dbReference type="PANTHER" id="PTHR24096">
    <property type="entry name" value="LONG-CHAIN-FATTY-ACID--COA LIGASE"/>
    <property type="match status" value="1"/>
</dbReference>
<accession>A0ABM1DSA5</accession>
<feature type="domain" description="AMP-dependent synthetase/ligase" evidence="5">
    <location>
        <begin position="15"/>
        <end position="90"/>
    </location>
</feature>
<evidence type="ECO:0000313" key="6">
    <source>
        <dbReference type="Proteomes" id="UP000695022"/>
    </source>
</evidence>
<dbReference type="Gene3D" id="3.40.50.12780">
    <property type="entry name" value="N-terminal domain of ligase-like"/>
    <property type="match status" value="1"/>
</dbReference>
<dbReference type="Proteomes" id="UP000695022">
    <property type="component" value="Unplaced"/>
</dbReference>
<evidence type="ECO:0000256" key="2">
    <source>
        <dbReference type="ARBA" id="ARBA00006432"/>
    </source>
</evidence>
<evidence type="ECO:0000256" key="4">
    <source>
        <dbReference type="ARBA" id="ARBA00023140"/>
    </source>
</evidence>
<proteinExistence type="inferred from homology"/>
<dbReference type="RefSeq" id="XP_014662826.1">
    <property type="nucleotide sequence ID" value="XM_014807340.1"/>
</dbReference>
<keyword evidence="6" id="KW-1185">Reference proteome</keyword>